<organism evidence="1">
    <name type="scientific">marine metagenome</name>
    <dbReference type="NCBI Taxonomy" id="408172"/>
    <lineage>
        <taxon>unclassified sequences</taxon>
        <taxon>metagenomes</taxon>
        <taxon>ecological metagenomes</taxon>
    </lineage>
</organism>
<name>A0A382HI42_9ZZZZ</name>
<evidence type="ECO:0000313" key="1">
    <source>
        <dbReference type="EMBL" id="SVB86970.1"/>
    </source>
</evidence>
<feature type="non-terminal residue" evidence="1">
    <location>
        <position position="116"/>
    </location>
</feature>
<protein>
    <submittedName>
        <fullName evidence="1">Uncharacterized protein</fullName>
    </submittedName>
</protein>
<dbReference type="AlphaFoldDB" id="A0A382HI42"/>
<gene>
    <name evidence="1" type="ORF">METZ01_LOCUS239824</name>
</gene>
<reference evidence="1" key="1">
    <citation type="submission" date="2018-05" db="EMBL/GenBank/DDBJ databases">
        <authorList>
            <person name="Lanie J.A."/>
            <person name="Ng W.-L."/>
            <person name="Kazmierczak K.M."/>
            <person name="Andrzejewski T.M."/>
            <person name="Davidsen T.M."/>
            <person name="Wayne K.J."/>
            <person name="Tettelin H."/>
            <person name="Glass J.I."/>
            <person name="Rusch D."/>
            <person name="Podicherti R."/>
            <person name="Tsui H.-C.T."/>
            <person name="Winkler M.E."/>
        </authorList>
    </citation>
    <scope>NUCLEOTIDE SEQUENCE</scope>
</reference>
<accession>A0A382HI42</accession>
<dbReference type="EMBL" id="UINC01061420">
    <property type="protein sequence ID" value="SVB86970.1"/>
    <property type="molecule type" value="Genomic_DNA"/>
</dbReference>
<sequence length="116" mass="13713">MANDVNIDDAAELVFVHFLVLNIFNKDYDFAPLASDVAKRTMIFRNFDYFRTNGTDMYMALNRLMGKDNDIGDDEKDKIAKERLVLQKADILRFLLHYANNRSDTSFEQRYLLRYQ</sequence>
<proteinExistence type="predicted"/>